<dbReference type="PANTHER" id="PTHR33164">
    <property type="entry name" value="TRANSCRIPTIONAL REGULATOR, MARR FAMILY"/>
    <property type="match status" value="1"/>
</dbReference>
<gene>
    <name evidence="2" type="ORF">SAMN04489812_2269</name>
</gene>
<dbReference type="GO" id="GO:0003700">
    <property type="term" value="F:DNA-binding transcription factor activity"/>
    <property type="evidence" value="ECO:0007669"/>
    <property type="project" value="InterPro"/>
</dbReference>
<dbReference type="OrthoDB" id="3237509at2"/>
<protein>
    <submittedName>
        <fullName evidence="2">MarR family protein</fullName>
    </submittedName>
</protein>
<evidence type="ECO:0000313" key="2">
    <source>
        <dbReference type="EMBL" id="SDS55641.1"/>
    </source>
</evidence>
<accession>A0A1H1T655</accession>
<keyword evidence="3" id="KW-1185">Reference proteome</keyword>
<dbReference type="STRING" id="630515.SAMN04489812_2269"/>
<dbReference type="RefSeq" id="WP_091524552.1">
    <property type="nucleotide sequence ID" value="NZ_LT629772.1"/>
</dbReference>
<reference evidence="2 3" key="1">
    <citation type="submission" date="2016-10" db="EMBL/GenBank/DDBJ databases">
        <authorList>
            <person name="de Groot N.N."/>
        </authorList>
    </citation>
    <scope>NUCLEOTIDE SEQUENCE [LARGE SCALE GENOMIC DNA]</scope>
    <source>
        <strain evidence="2 3">DSM 21800</strain>
    </source>
</reference>
<dbReference type="AlphaFoldDB" id="A0A1H1T655"/>
<name>A0A1H1T655_9ACTN</name>
<dbReference type="InterPro" id="IPR036388">
    <property type="entry name" value="WH-like_DNA-bd_sf"/>
</dbReference>
<dbReference type="InterPro" id="IPR036390">
    <property type="entry name" value="WH_DNA-bd_sf"/>
</dbReference>
<dbReference type="InterPro" id="IPR000835">
    <property type="entry name" value="HTH_MarR-typ"/>
</dbReference>
<dbReference type="InterPro" id="IPR039422">
    <property type="entry name" value="MarR/SlyA-like"/>
</dbReference>
<dbReference type="PRINTS" id="PR00598">
    <property type="entry name" value="HTHMARR"/>
</dbReference>
<dbReference type="Gene3D" id="1.10.10.10">
    <property type="entry name" value="Winged helix-like DNA-binding domain superfamily/Winged helix DNA-binding domain"/>
    <property type="match status" value="1"/>
</dbReference>
<feature type="domain" description="HTH marR-type" evidence="1">
    <location>
        <begin position="6"/>
        <end position="134"/>
    </location>
</feature>
<dbReference type="PANTHER" id="PTHR33164:SF99">
    <property type="entry name" value="MARR FAMILY REGULATORY PROTEIN"/>
    <property type="match status" value="1"/>
</dbReference>
<evidence type="ECO:0000313" key="3">
    <source>
        <dbReference type="Proteomes" id="UP000199103"/>
    </source>
</evidence>
<dbReference type="SMART" id="SM00347">
    <property type="entry name" value="HTH_MARR"/>
    <property type="match status" value="1"/>
</dbReference>
<dbReference type="SUPFAM" id="SSF46785">
    <property type="entry name" value="Winged helix' DNA-binding domain"/>
    <property type="match status" value="1"/>
</dbReference>
<dbReference type="PROSITE" id="PS50995">
    <property type="entry name" value="HTH_MARR_2"/>
    <property type="match status" value="1"/>
</dbReference>
<organism evidence="2 3">
    <name type="scientific">Microlunatus soli</name>
    <dbReference type="NCBI Taxonomy" id="630515"/>
    <lineage>
        <taxon>Bacteria</taxon>
        <taxon>Bacillati</taxon>
        <taxon>Actinomycetota</taxon>
        <taxon>Actinomycetes</taxon>
        <taxon>Propionibacteriales</taxon>
        <taxon>Propionibacteriaceae</taxon>
        <taxon>Microlunatus</taxon>
    </lineage>
</organism>
<dbReference type="EMBL" id="LT629772">
    <property type="protein sequence ID" value="SDS55641.1"/>
    <property type="molecule type" value="Genomic_DNA"/>
</dbReference>
<dbReference type="Proteomes" id="UP000199103">
    <property type="component" value="Chromosome I"/>
</dbReference>
<proteinExistence type="predicted"/>
<sequence length="135" mass="15054">MIMKTDRDVCLMVAELAKRIDDHLRSHLQGLGLTASQAMALRELATPLTMRELAHRMACEASNVTFVVDKLEAGGLVERIPHPDDRRAKRVCLTAAGKTTRSRLMRQLTKDSPLDPLDAAERLLLQDLLVKAVRT</sequence>
<dbReference type="GO" id="GO:0006950">
    <property type="term" value="P:response to stress"/>
    <property type="evidence" value="ECO:0007669"/>
    <property type="project" value="TreeGrafter"/>
</dbReference>
<dbReference type="Pfam" id="PF01047">
    <property type="entry name" value="MarR"/>
    <property type="match status" value="1"/>
</dbReference>
<evidence type="ECO:0000259" key="1">
    <source>
        <dbReference type="PROSITE" id="PS50995"/>
    </source>
</evidence>